<dbReference type="InterPro" id="IPR050654">
    <property type="entry name" value="AChE-related_enzymes"/>
</dbReference>
<dbReference type="OrthoDB" id="408631at2759"/>
<dbReference type="Pfam" id="PF00135">
    <property type="entry name" value="COesterase"/>
    <property type="match status" value="1"/>
</dbReference>
<dbReference type="VEuPathDB" id="FungiDB:AAP_03773"/>
<sequence>MYLQVDLAKFPVQLTTARCNDPVVFIGNVSAPTKDTSRPIVDLGYAKYQGVSHGSVGVDEYLGIRFAAPPTGNNRWRAPQDPLKESKIQDASQLKPVCLGTYSKKEKLDQLSEDCLYMNIYAPSNATADSKLPVWFFIQGGGWAHNADQNINGTNVVERSGGNVIFVQINYRVGAFGFLASEKVRENGALNAGLLDQRKGLEWVQKYITRFGGDPNHVVIHGDSAGAGAIIYHLLAYGGRDDGLFIGGISESPFVPYHMTVEQSEWQFERYASDVGCSGARDVLKCLRNKDTKTLHKADVPSPFPGGGNENPLWYFTPVIDDDFAPDFVYPMLEQGRFIKVPILVGDDNDEGTGFAPNVSSKEGFFKFMKGNYPPLEIQELEPINALYELNHLYINHAPWYTPASRAYGESTFVCIGNELASQMALINNPNKVWHYRYDVYEKDNAEMGWGTPHVAEKKPIFGPDANDGCDTEKGCPYTTYDKEVGQFVMDYWLSFIRSLNPNTYKSSKAPEWEPYGIEGGQRMLFQTNVTTMEDIAVDQVERCQLWRNLGVLMQQ</sequence>
<proteinExistence type="inferred from homology"/>
<organism evidence="5 6">
    <name type="scientific">Ascosphaera apis ARSEF 7405</name>
    <dbReference type="NCBI Taxonomy" id="392613"/>
    <lineage>
        <taxon>Eukaryota</taxon>
        <taxon>Fungi</taxon>
        <taxon>Dikarya</taxon>
        <taxon>Ascomycota</taxon>
        <taxon>Pezizomycotina</taxon>
        <taxon>Eurotiomycetes</taxon>
        <taxon>Eurotiomycetidae</taxon>
        <taxon>Onygenales</taxon>
        <taxon>Ascosphaeraceae</taxon>
        <taxon>Ascosphaera</taxon>
    </lineage>
</organism>
<dbReference type="GO" id="GO:0052689">
    <property type="term" value="F:carboxylic ester hydrolase activity"/>
    <property type="evidence" value="ECO:0007669"/>
    <property type="project" value="TreeGrafter"/>
</dbReference>
<accession>A0A167XZP3</accession>
<dbReference type="InterPro" id="IPR002018">
    <property type="entry name" value="CarbesteraseB"/>
</dbReference>
<evidence type="ECO:0000259" key="4">
    <source>
        <dbReference type="Pfam" id="PF00135"/>
    </source>
</evidence>
<evidence type="ECO:0000313" key="5">
    <source>
        <dbReference type="EMBL" id="KZZ90678.1"/>
    </source>
</evidence>
<dbReference type="InterPro" id="IPR029058">
    <property type="entry name" value="AB_hydrolase_fold"/>
</dbReference>
<dbReference type="EMBL" id="AZGZ01000016">
    <property type="protein sequence ID" value="KZZ90678.1"/>
    <property type="molecule type" value="Genomic_DNA"/>
</dbReference>
<dbReference type="InterPro" id="IPR019826">
    <property type="entry name" value="Carboxylesterase_B_AS"/>
</dbReference>
<protein>
    <recommendedName>
        <fullName evidence="3">Carboxylic ester hydrolase</fullName>
        <ecNumber evidence="3">3.1.1.-</ecNumber>
    </recommendedName>
</protein>
<gene>
    <name evidence="5" type="ORF">AAP_03773</name>
</gene>
<reference evidence="5 6" key="1">
    <citation type="journal article" date="2016" name="Genome Biol. Evol.">
        <title>Divergent and convergent evolution of fungal pathogenicity.</title>
        <authorList>
            <person name="Shang Y."/>
            <person name="Xiao G."/>
            <person name="Zheng P."/>
            <person name="Cen K."/>
            <person name="Zhan S."/>
            <person name="Wang C."/>
        </authorList>
    </citation>
    <scope>NUCLEOTIDE SEQUENCE [LARGE SCALE GENOMIC DNA]</scope>
    <source>
        <strain evidence="5 6">ARSEF 7405</strain>
    </source>
</reference>
<dbReference type="EC" id="3.1.1.-" evidence="3"/>
<dbReference type="PROSITE" id="PS00122">
    <property type="entry name" value="CARBOXYLESTERASE_B_1"/>
    <property type="match status" value="1"/>
</dbReference>
<evidence type="ECO:0000313" key="6">
    <source>
        <dbReference type="Proteomes" id="UP000242877"/>
    </source>
</evidence>
<evidence type="ECO:0000256" key="1">
    <source>
        <dbReference type="ARBA" id="ARBA00005964"/>
    </source>
</evidence>
<dbReference type="PANTHER" id="PTHR43918">
    <property type="entry name" value="ACETYLCHOLINESTERASE"/>
    <property type="match status" value="1"/>
</dbReference>
<dbReference type="ESTHER" id="9euro-a0a167xzp3">
    <property type="family name" value="Fungal_carboxylesterase_lipase"/>
</dbReference>
<name>A0A167XZP3_9EURO</name>
<comment type="similarity">
    <text evidence="1 3">Belongs to the type-B carboxylesterase/lipase family.</text>
</comment>
<evidence type="ECO:0000256" key="3">
    <source>
        <dbReference type="RuleBase" id="RU361235"/>
    </source>
</evidence>
<keyword evidence="2 3" id="KW-0378">Hydrolase</keyword>
<dbReference type="AlphaFoldDB" id="A0A167XZP3"/>
<comment type="caution">
    <text evidence="5">The sequence shown here is derived from an EMBL/GenBank/DDBJ whole genome shotgun (WGS) entry which is preliminary data.</text>
</comment>
<feature type="domain" description="Carboxylesterase type B" evidence="4">
    <location>
        <begin position="40"/>
        <end position="535"/>
    </location>
</feature>
<evidence type="ECO:0000256" key="2">
    <source>
        <dbReference type="ARBA" id="ARBA00022801"/>
    </source>
</evidence>
<dbReference type="PANTHER" id="PTHR43918:SF4">
    <property type="entry name" value="CARBOXYLIC ESTER HYDROLASE"/>
    <property type="match status" value="1"/>
</dbReference>
<keyword evidence="6" id="KW-1185">Reference proteome</keyword>
<dbReference type="Proteomes" id="UP000242877">
    <property type="component" value="Unassembled WGS sequence"/>
</dbReference>
<dbReference type="SUPFAM" id="SSF53474">
    <property type="entry name" value="alpha/beta-Hydrolases"/>
    <property type="match status" value="1"/>
</dbReference>
<dbReference type="Gene3D" id="3.40.50.1820">
    <property type="entry name" value="alpha/beta hydrolase"/>
    <property type="match status" value="1"/>
</dbReference>